<evidence type="ECO:0000256" key="4">
    <source>
        <dbReference type="ARBA" id="ARBA00023316"/>
    </source>
</evidence>
<protein>
    <recommendedName>
        <fullName evidence="2">N-acetylmuramoyl-L-alanine amidase</fullName>
        <ecNumber evidence="2">3.5.1.28</ecNumber>
    </recommendedName>
</protein>
<feature type="domain" description="N-acetylmuramoyl-L-alanine amidase" evidence="5">
    <location>
        <begin position="21"/>
        <end position="186"/>
    </location>
</feature>
<dbReference type="SUPFAM" id="SSF55846">
    <property type="entry name" value="N-acetylmuramoyl-L-alanine amidase-like"/>
    <property type="match status" value="1"/>
</dbReference>
<proteinExistence type="predicted"/>
<evidence type="ECO:0000313" key="7">
    <source>
        <dbReference type="Proteomes" id="UP001180081"/>
    </source>
</evidence>
<dbReference type="Pfam" id="PF01510">
    <property type="entry name" value="Amidase_2"/>
    <property type="match status" value="1"/>
</dbReference>
<dbReference type="Proteomes" id="UP001180081">
    <property type="component" value="Unassembled WGS sequence"/>
</dbReference>
<dbReference type="InterPro" id="IPR002502">
    <property type="entry name" value="Amidase_domain"/>
</dbReference>
<reference evidence="6" key="1">
    <citation type="journal article" date="2014" name="Int. J. Syst. Evol. Microbiol.">
        <title>Complete genome of a new Firmicutes species belonging to the dominant human colonic microbiota ('Ruminococcus bicirculans') reveals two chromosomes and a selective capacity to utilize plant glucans.</title>
        <authorList>
            <consortium name="NISC Comparative Sequencing Program"/>
            <person name="Wegmann U."/>
            <person name="Louis P."/>
            <person name="Goesmann A."/>
            <person name="Henrissat B."/>
            <person name="Duncan S.H."/>
            <person name="Flint H.J."/>
        </authorList>
    </citation>
    <scope>NUCLEOTIDE SEQUENCE</scope>
    <source>
        <strain evidence="6">CECT 7703</strain>
    </source>
</reference>
<keyword evidence="4" id="KW-0961">Cell wall biogenesis/degradation</keyword>
<dbReference type="EC" id="3.5.1.28" evidence="2"/>
<reference evidence="6" key="2">
    <citation type="submission" date="2023-06" db="EMBL/GenBank/DDBJ databases">
        <authorList>
            <person name="Lucena T."/>
            <person name="Sun Q."/>
        </authorList>
    </citation>
    <scope>NUCLEOTIDE SEQUENCE</scope>
    <source>
        <strain evidence="6">CECT 7703</strain>
    </source>
</reference>
<evidence type="ECO:0000256" key="3">
    <source>
        <dbReference type="ARBA" id="ARBA00022801"/>
    </source>
</evidence>
<dbReference type="PANTHER" id="PTHR30417">
    <property type="entry name" value="N-ACETYLMURAMOYL-L-ALANINE AMIDASE AMID"/>
    <property type="match status" value="1"/>
</dbReference>
<comment type="caution">
    <text evidence="6">The sequence shown here is derived from an EMBL/GenBank/DDBJ whole genome shotgun (WGS) entry which is preliminary data.</text>
</comment>
<dbReference type="SMART" id="SM00644">
    <property type="entry name" value="Ami_2"/>
    <property type="match status" value="1"/>
</dbReference>
<organism evidence="6 7">
    <name type="scientific">Chitinimonas viridis</name>
    <dbReference type="NCBI Taxonomy" id="664880"/>
    <lineage>
        <taxon>Bacteria</taxon>
        <taxon>Pseudomonadati</taxon>
        <taxon>Pseudomonadota</taxon>
        <taxon>Betaproteobacteria</taxon>
        <taxon>Neisseriales</taxon>
        <taxon>Chitinibacteraceae</taxon>
        <taxon>Chitinimonas</taxon>
    </lineage>
</organism>
<keyword evidence="3" id="KW-0378">Hydrolase</keyword>
<accession>A0ABT8BAB0</accession>
<dbReference type="InterPro" id="IPR036505">
    <property type="entry name" value="Amidase/PGRP_sf"/>
</dbReference>
<evidence type="ECO:0000256" key="2">
    <source>
        <dbReference type="ARBA" id="ARBA00011901"/>
    </source>
</evidence>
<keyword evidence="7" id="KW-1185">Reference proteome</keyword>
<evidence type="ECO:0000256" key="1">
    <source>
        <dbReference type="ARBA" id="ARBA00001561"/>
    </source>
</evidence>
<dbReference type="CDD" id="cd06583">
    <property type="entry name" value="PGRP"/>
    <property type="match status" value="1"/>
</dbReference>
<dbReference type="PANTHER" id="PTHR30417:SF1">
    <property type="entry name" value="N-ACETYLMURAMOYL-L-ALANINE AMIDASE AMID"/>
    <property type="match status" value="1"/>
</dbReference>
<comment type="catalytic activity">
    <reaction evidence="1">
        <text>Hydrolyzes the link between N-acetylmuramoyl residues and L-amino acid residues in certain cell-wall glycopeptides.</text>
        <dbReference type="EC" id="3.5.1.28"/>
    </reaction>
</comment>
<gene>
    <name evidence="6" type="ORF">QWZ03_17165</name>
</gene>
<dbReference type="EMBL" id="JAUFPU010000018">
    <property type="protein sequence ID" value="MDN3578503.1"/>
    <property type="molecule type" value="Genomic_DNA"/>
</dbReference>
<name>A0ABT8BAB0_9NEIS</name>
<sequence>MLLIDKEGMVVNPRVHAARATSIERGQMKLVSGIIVHQTGGSTAQSSLSSYKNASANGAHFLIEKDGTIYQTASLSQQTWHVGKLKARCLLENRCTPVEIKALKTFSPTAENKREIAKQAPARFPANQDSIGIELVGEAQANGSYVAVTAAQNGSLKWLVAELSQTLGIAPTEVFRHPDVSRKNPTEASTAAW</sequence>
<evidence type="ECO:0000259" key="5">
    <source>
        <dbReference type="SMART" id="SM00644"/>
    </source>
</evidence>
<dbReference type="InterPro" id="IPR051206">
    <property type="entry name" value="NAMLAA_amidase_2"/>
</dbReference>
<evidence type="ECO:0000313" key="6">
    <source>
        <dbReference type="EMBL" id="MDN3578503.1"/>
    </source>
</evidence>
<dbReference type="RefSeq" id="WP_290333842.1">
    <property type="nucleotide sequence ID" value="NZ_JAUFPU010000018.1"/>
</dbReference>
<dbReference type="Gene3D" id="3.40.80.10">
    <property type="entry name" value="Peptidoglycan recognition protein-like"/>
    <property type="match status" value="1"/>
</dbReference>